<proteinExistence type="predicted"/>
<sequence length="93" mass="8654">MTVAEPYNILKGMAAYGDDEVNCEAVGSIGGGSAPALQIGGGAEAGNDGIGGGATFQEAPPAIGGGVNVENLVPGIGGGVQIDGPPGIGGGAF</sequence>
<keyword evidence="2" id="KW-1185">Reference proteome</keyword>
<organism evidence="1 2">
    <name type="scientific">Mesorhabditis spiculigera</name>
    <dbReference type="NCBI Taxonomy" id="96644"/>
    <lineage>
        <taxon>Eukaryota</taxon>
        <taxon>Metazoa</taxon>
        <taxon>Ecdysozoa</taxon>
        <taxon>Nematoda</taxon>
        <taxon>Chromadorea</taxon>
        <taxon>Rhabditida</taxon>
        <taxon>Rhabditina</taxon>
        <taxon>Rhabditomorpha</taxon>
        <taxon>Rhabditoidea</taxon>
        <taxon>Rhabditidae</taxon>
        <taxon>Mesorhabditinae</taxon>
        <taxon>Mesorhabditis</taxon>
    </lineage>
</organism>
<evidence type="ECO:0000313" key="1">
    <source>
        <dbReference type="EMBL" id="CAJ0580972.1"/>
    </source>
</evidence>
<evidence type="ECO:0000313" key="2">
    <source>
        <dbReference type="Proteomes" id="UP001177023"/>
    </source>
</evidence>
<comment type="caution">
    <text evidence="1">The sequence shown here is derived from an EMBL/GenBank/DDBJ whole genome shotgun (WGS) entry which is preliminary data.</text>
</comment>
<accession>A0AA36D4L2</accession>
<dbReference type="AlphaFoldDB" id="A0AA36D4L2"/>
<feature type="non-terminal residue" evidence="1">
    <location>
        <position position="1"/>
    </location>
</feature>
<reference evidence="1" key="1">
    <citation type="submission" date="2023-06" db="EMBL/GenBank/DDBJ databases">
        <authorList>
            <person name="Delattre M."/>
        </authorList>
    </citation>
    <scope>NUCLEOTIDE SEQUENCE</scope>
    <source>
        <strain evidence="1">AF72</strain>
    </source>
</reference>
<gene>
    <name evidence="1" type="ORF">MSPICULIGERA_LOCUS19141</name>
</gene>
<protein>
    <submittedName>
        <fullName evidence="1">Uncharacterized protein</fullName>
    </submittedName>
</protein>
<dbReference type="EMBL" id="CATQJA010002662">
    <property type="protein sequence ID" value="CAJ0580972.1"/>
    <property type="molecule type" value="Genomic_DNA"/>
</dbReference>
<dbReference type="Proteomes" id="UP001177023">
    <property type="component" value="Unassembled WGS sequence"/>
</dbReference>
<name>A0AA36D4L2_9BILA</name>